<evidence type="ECO:0000259" key="4">
    <source>
        <dbReference type="SMART" id="SM00642"/>
    </source>
</evidence>
<proteinExistence type="inferred from homology"/>
<keyword evidence="2 5" id="KW-0378">Hydrolase</keyword>
<accession>A0A511JBZ7</accession>
<gene>
    <name evidence="5" type="primary">agl</name>
    <name evidence="5" type="ORF">CCO02nite_21750</name>
</gene>
<dbReference type="AlphaFoldDB" id="A0A511JBZ7"/>
<evidence type="ECO:0000256" key="2">
    <source>
        <dbReference type="ARBA" id="ARBA00022801"/>
    </source>
</evidence>
<dbReference type="Proteomes" id="UP000321720">
    <property type="component" value="Unassembled WGS sequence"/>
</dbReference>
<dbReference type="GO" id="GO:0009313">
    <property type="term" value="P:oligosaccharide catabolic process"/>
    <property type="evidence" value="ECO:0007669"/>
    <property type="project" value="TreeGrafter"/>
</dbReference>
<dbReference type="OrthoDB" id="9043248at2"/>
<keyword evidence="3" id="KW-0326">Glycosidase</keyword>
<dbReference type="PANTHER" id="PTHR10357">
    <property type="entry name" value="ALPHA-AMYLASE FAMILY MEMBER"/>
    <property type="match status" value="1"/>
</dbReference>
<dbReference type="PANTHER" id="PTHR10357:SF184">
    <property type="entry name" value="OLIGO-1,6-GLUCOSIDASE 1"/>
    <property type="match status" value="1"/>
</dbReference>
<dbReference type="Gene3D" id="3.20.20.80">
    <property type="entry name" value="Glycosidases"/>
    <property type="match status" value="1"/>
</dbReference>
<dbReference type="InterPro" id="IPR017853">
    <property type="entry name" value="GH"/>
</dbReference>
<comment type="caution">
    <text evidence="5">The sequence shown here is derived from an EMBL/GenBank/DDBJ whole genome shotgun (WGS) entry which is preliminary data.</text>
</comment>
<evidence type="ECO:0000256" key="3">
    <source>
        <dbReference type="ARBA" id="ARBA00023295"/>
    </source>
</evidence>
<evidence type="ECO:0000313" key="5">
    <source>
        <dbReference type="EMBL" id="GEL95517.1"/>
    </source>
</evidence>
<dbReference type="CDD" id="cd11333">
    <property type="entry name" value="AmyAc_SI_OligoGlu_DGase"/>
    <property type="match status" value="1"/>
</dbReference>
<organism evidence="5 6">
    <name type="scientific">Cellulomonas composti</name>
    <dbReference type="NCBI Taxonomy" id="266130"/>
    <lineage>
        <taxon>Bacteria</taxon>
        <taxon>Bacillati</taxon>
        <taxon>Actinomycetota</taxon>
        <taxon>Actinomycetes</taxon>
        <taxon>Micrococcales</taxon>
        <taxon>Cellulomonadaceae</taxon>
        <taxon>Cellulomonas</taxon>
    </lineage>
</organism>
<dbReference type="EMBL" id="BJWG01000009">
    <property type="protein sequence ID" value="GEL95517.1"/>
    <property type="molecule type" value="Genomic_DNA"/>
</dbReference>
<dbReference type="SUPFAM" id="SSF51445">
    <property type="entry name" value="(Trans)glycosidases"/>
    <property type="match status" value="1"/>
</dbReference>
<dbReference type="SMART" id="SM00642">
    <property type="entry name" value="Aamy"/>
    <property type="match status" value="1"/>
</dbReference>
<evidence type="ECO:0000256" key="1">
    <source>
        <dbReference type="ARBA" id="ARBA00008061"/>
    </source>
</evidence>
<dbReference type="InterPro" id="IPR045857">
    <property type="entry name" value="O16G_dom_2"/>
</dbReference>
<reference evidence="5 6" key="1">
    <citation type="submission" date="2019-07" db="EMBL/GenBank/DDBJ databases">
        <title>Whole genome shotgun sequence of Cellulomonas composti NBRC 100758.</title>
        <authorList>
            <person name="Hosoyama A."/>
            <person name="Uohara A."/>
            <person name="Ohji S."/>
            <person name="Ichikawa N."/>
        </authorList>
    </citation>
    <scope>NUCLEOTIDE SEQUENCE [LARGE SCALE GENOMIC DNA]</scope>
    <source>
        <strain evidence="5 6">NBRC 100758</strain>
    </source>
</reference>
<dbReference type="RefSeq" id="WP_146843162.1">
    <property type="nucleotide sequence ID" value="NZ_BJWG01000009.1"/>
</dbReference>
<name>A0A511JBZ7_9CELL</name>
<dbReference type="GO" id="GO:0004556">
    <property type="term" value="F:alpha-amylase activity"/>
    <property type="evidence" value="ECO:0007669"/>
    <property type="project" value="TreeGrafter"/>
</dbReference>
<sequence>MTEGASWTDDAPWWTRAVVYQIYPRSFQDSDGDGVGDLRGVLQRVDHLAELGVDVVWFSPIYRSPQDDNGYDISDYQDVDPLFGTLEDLDEVIAALHERGIKVVMDLVVNHTSDEHPWFVESRSSKDSPKRDWYWWRPARAGMEPGTPGAEPTNWGSFFSGPAWEYDEDSGEYFLHLFSRKQPDLNWENPQVRAAVYEMMRWWLDRGVDGFRMDVINLVSKAVRPDGALPDGISHDGRLGDGSPHYVSGPRIHEFLTEMHREVFAGRAGALLTVGETPGATLEDAQLFTDPARAEVDMVFQFEHVGLDHGPGGKFDPRPLRLTDLKASFGRWQAGLAEVGWNSLYWDNHDQPRIVSRWGDDGTYRTESAKTLATILHLHRGTPYVYQGEELGMTNAHLTSFDDYRDIETLNYVRDARGYRSDDELLAGLAAMSRDNARTPVQWDASPHAGFTTGTPWLAVNPNHTEINARQQRADPHSVFHHYRRLIALRHDEPTVALGDFTMLLPDDEHVYAFTRRLGDVELLVLGNVSGEERLALVDPVWTDAQVLLGSHDDARVVETPVVLRPWESLVVRRTV</sequence>
<keyword evidence="6" id="KW-1185">Reference proteome</keyword>
<comment type="similarity">
    <text evidence="1">Belongs to the glycosyl hydrolase 13 family.</text>
</comment>
<dbReference type="InterPro" id="IPR006047">
    <property type="entry name" value="GH13_cat_dom"/>
</dbReference>
<dbReference type="InterPro" id="IPR013780">
    <property type="entry name" value="Glyco_hydro_b"/>
</dbReference>
<dbReference type="Gene3D" id="3.90.400.10">
    <property type="entry name" value="Oligo-1,6-glucosidase, Domain 2"/>
    <property type="match status" value="1"/>
</dbReference>
<dbReference type="NCBIfam" id="NF008183">
    <property type="entry name" value="PRK10933.1"/>
    <property type="match status" value="1"/>
</dbReference>
<evidence type="ECO:0000313" key="6">
    <source>
        <dbReference type="Proteomes" id="UP000321720"/>
    </source>
</evidence>
<dbReference type="SUPFAM" id="SSF51011">
    <property type="entry name" value="Glycosyl hydrolase domain"/>
    <property type="match status" value="1"/>
</dbReference>
<dbReference type="Pfam" id="PF00128">
    <property type="entry name" value="Alpha-amylase"/>
    <property type="match status" value="1"/>
</dbReference>
<dbReference type="FunFam" id="3.90.400.10:FF:000002">
    <property type="entry name" value="Sucrose isomerase"/>
    <property type="match status" value="1"/>
</dbReference>
<dbReference type="Gene3D" id="2.60.40.1180">
    <property type="entry name" value="Golgi alpha-mannosidase II"/>
    <property type="match status" value="1"/>
</dbReference>
<feature type="domain" description="Glycosyl hydrolase family 13 catalytic" evidence="4">
    <location>
        <begin position="21"/>
        <end position="438"/>
    </location>
</feature>
<protein>
    <submittedName>
        <fullName evidence="5">Glucohydrolase</fullName>
    </submittedName>
</protein>
<dbReference type="FunFam" id="3.20.20.80:FF:000064">
    <property type="entry name" value="Oligo-1,6-glucosidase"/>
    <property type="match status" value="1"/>
</dbReference>